<dbReference type="EMBL" id="AGCU01146518">
    <property type="status" value="NOT_ANNOTATED_CDS"/>
    <property type="molecule type" value="Genomic_DNA"/>
</dbReference>
<reference evidence="2" key="2">
    <citation type="journal article" date="2013" name="Nat. Genet.">
        <title>The draft genomes of soft-shell turtle and green sea turtle yield insights into the development and evolution of the turtle-specific body plan.</title>
        <authorList>
            <person name="Wang Z."/>
            <person name="Pascual-Anaya J."/>
            <person name="Zadissa A."/>
            <person name="Li W."/>
            <person name="Niimura Y."/>
            <person name="Huang Z."/>
            <person name="Li C."/>
            <person name="White S."/>
            <person name="Xiong Z."/>
            <person name="Fang D."/>
            <person name="Wang B."/>
            <person name="Ming Y."/>
            <person name="Chen Y."/>
            <person name="Zheng Y."/>
            <person name="Kuraku S."/>
            <person name="Pignatelli M."/>
            <person name="Herrero J."/>
            <person name="Beal K."/>
            <person name="Nozawa M."/>
            <person name="Li Q."/>
            <person name="Wang J."/>
            <person name="Zhang H."/>
            <person name="Yu L."/>
            <person name="Shigenobu S."/>
            <person name="Wang J."/>
            <person name="Liu J."/>
            <person name="Flicek P."/>
            <person name="Searle S."/>
            <person name="Wang J."/>
            <person name="Kuratani S."/>
            <person name="Yin Y."/>
            <person name="Aken B."/>
            <person name="Zhang G."/>
            <person name="Irie N."/>
        </authorList>
    </citation>
    <scope>NUCLEOTIDE SEQUENCE [LARGE SCALE GENOMIC DNA]</scope>
    <source>
        <strain evidence="2">Daiwa-1</strain>
    </source>
</reference>
<reference evidence="1" key="3">
    <citation type="submission" date="2025-05" db="UniProtKB">
        <authorList>
            <consortium name="Ensembl"/>
        </authorList>
    </citation>
    <scope>IDENTIFICATION</scope>
</reference>
<evidence type="ECO:0000313" key="2">
    <source>
        <dbReference type="Proteomes" id="UP000007267"/>
    </source>
</evidence>
<keyword evidence="2" id="KW-1185">Reference proteome</keyword>
<dbReference type="GeneTree" id="ENSGT00860000134451"/>
<accession>K7EWA8</accession>
<protein>
    <submittedName>
        <fullName evidence="1">Uncharacterized protein</fullName>
    </submittedName>
</protein>
<dbReference type="Ensembl" id="ENSPSIT00000000068.1">
    <property type="protein sequence ID" value="ENSPSIP00000000068.1"/>
    <property type="gene ID" value="ENSPSIG00000000068.1"/>
</dbReference>
<name>K7EWA8_PELSI</name>
<evidence type="ECO:0000313" key="1">
    <source>
        <dbReference type="Ensembl" id="ENSPSIP00000000068.1"/>
    </source>
</evidence>
<organism evidence="1 2">
    <name type="scientific">Pelodiscus sinensis</name>
    <name type="common">Chinese softshell turtle</name>
    <name type="synonym">Trionyx sinensis</name>
    <dbReference type="NCBI Taxonomy" id="13735"/>
    <lineage>
        <taxon>Eukaryota</taxon>
        <taxon>Metazoa</taxon>
        <taxon>Chordata</taxon>
        <taxon>Craniata</taxon>
        <taxon>Vertebrata</taxon>
        <taxon>Euteleostomi</taxon>
        <taxon>Archelosauria</taxon>
        <taxon>Testudinata</taxon>
        <taxon>Testudines</taxon>
        <taxon>Cryptodira</taxon>
        <taxon>Trionychia</taxon>
        <taxon>Trionychidae</taxon>
        <taxon>Pelodiscus</taxon>
    </lineage>
</organism>
<dbReference type="Ensembl" id="ENSPSIT00000001000.1">
    <property type="protein sequence ID" value="ENSPSIP00000000998.1"/>
    <property type="gene ID" value="ENSPSIG00000001000.1"/>
</dbReference>
<dbReference type="EMBL" id="AGCU01101263">
    <property type="status" value="NOT_ANNOTATED_CDS"/>
    <property type="molecule type" value="Genomic_DNA"/>
</dbReference>
<dbReference type="HOGENOM" id="CLU_3282062_0_0_1"/>
<dbReference type="Proteomes" id="UP000007267">
    <property type="component" value="Unassembled WGS sequence"/>
</dbReference>
<sequence>TFIKRCSSHVVKAQSRVHIIYILQKSKKAFHLLKRQ</sequence>
<proteinExistence type="predicted"/>
<reference evidence="2" key="1">
    <citation type="submission" date="2011-10" db="EMBL/GenBank/DDBJ databases">
        <authorList>
            <consortium name="Soft-shell Turtle Genome Consortium"/>
        </authorList>
    </citation>
    <scope>NUCLEOTIDE SEQUENCE [LARGE SCALE GENOMIC DNA]</scope>
    <source>
        <strain evidence="2">Daiwa-1</strain>
    </source>
</reference>
<dbReference type="AlphaFoldDB" id="K7EWA8"/>